<protein>
    <recommendedName>
        <fullName evidence="3 9">NADH-ubiquinone oxidoreductase chain 3</fullName>
        <ecNumber evidence="9">7.1.1.2</ecNumber>
    </recommendedName>
</protein>
<dbReference type="GO" id="GO:0030964">
    <property type="term" value="C:NADH dehydrogenase complex"/>
    <property type="evidence" value="ECO:0007669"/>
    <property type="project" value="TreeGrafter"/>
</dbReference>
<reference evidence="10" key="1">
    <citation type="journal article" date="2019" name="Zool. Scr.">
        <title>Mitochondrial genome reorganization characterizes various lineages of mesostigmatid mites (Acari: Parasitiformes).</title>
        <authorList>
            <person name="Li W.-N."/>
            <person name="Shao R."/>
            <person name="Zhang Q."/>
            <person name="Deng W."/>
            <person name="Xue X.-F."/>
        </authorList>
    </citation>
    <scope>NUCLEOTIDE SEQUENCE</scope>
</reference>
<evidence type="ECO:0000256" key="5">
    <source>
        <dbReference type="ARBA" id="ARBA00022692"/>
    </source>
</evidence>
<proteinExistence type="inferred from homology"/>
<comment type="similarity">
    <text evidence="2 9">Belongs to the complex I subunit 3 family.</text>
</comment>
<gene>
    <name evidence="10" type="primary">nad3</name>
</gene>
<keyword evidence="5 9" id="KW-0812">Transmembrane</keyword>
<dbReference type="GO" id="GO:0008137">
    <property type="term" value="F:NADH dehydrogenase (ubiquinone) activity"/>
    <property type="evidence" value="ECO:0007669"/>
    <property type="project" value="UniProtKB-UniRule"/>
</dbReference>
<dbReference type="AlphaFoldDB" id="A0A6B9WEG3"/>
<dbReference type="Pfam" id="PF00507">
    <property type="entry name" value="Oxidored_q4"/>
    <property type="match status" value="1"/>
</dbReference>
<dbReference type="InterPro" id="IPR038430">
    <property type="entry name" value="NDAH_ubi_oxred_su3_sf"/>
</dbReference>
<keyword evidence="9" id="KW-1278">Translocase</keyword>
<evidence type="ECO:0000256" key="8">
    <source>
        <dbReference type="ARBA" id="ARBA00049551"/>
    </source>
</evidence>
<evidence type="ECO:0000256" key="1">
    <source>
        <dbReference type="ARBA" id="ARBA00004370"/>
    </source>
</evidence>
<organism evidence="10">
    <name type="scientific">Macrocheles muscaedomesticae</name>
    <dbReference type="NCBI Taxonomy" id="406086"/>
    <lineage>
        <taxon>Eukaryota</taxon>
        <taxon>Metazoa</taxon>
        <taxon>Ecdysozoa</taxon>
        <taxon>Arthropoda</taxon>
        <taxon>Chelicerata</taxon>
        <taxon>Arachnida</taxon>
        <taxon>Acari</taxon>
        <taxon>Parasitiformes</taxon>
        <taxon>Mesostigmata</taxon>
        <taxon>Gamasina</taxon>
        <taxon>Eviphidoidea</taxon>
        <taxon>Macrochelidae</taxon>
        <taxon>Macrocheles</taxon>
    </lineage>
</organism>
<keyword evidence="4 9" id="KW-0813">Transport</keyword>
<feature type="transmembrane region" description="Helical" evidence="9">
    <location>
        <begin position="6"/>
        <end position="22"/>
    </location>
</feature>
<dbReference type="EMBL" id="MK270526">
    <property type="protein sequence ID" value="QHQ98528.1"/>
    <property type="molecule type" value="Genomic_DNA"/>
</dbReference>
<dbReference type="Gene3D" id="1.20.58.1610">
    <property type="entry name" value="NADH:ubiquinone/plastoquinone oxidoreductase, chain 3"/>
    <property type="match status" value="1"/>
</dbReference>
<sequence>MIFYTIFILTMAYMFMTVLLNNKMNKNKEKASPFECGFEPFCNNRTPFSLRFFKIILIFLIFDIEIILILPIPLKIYSMSHHPILFYNIIILIILMGLFYEWYQGALNWIK</sequence>
<evidence type="ECO:0000256" key="7">
    <source>
        <dbReference type="ARBA" id="ARBA00023136"/>
    </source>
</evidence>
<evidence type="ECO:0000256" key="4">
    <source>
        <dbReference type="ARBA" id="ARBA00022448"/>
    </source>
</evidence>
<keyword evidence="9" id="KW-0679">Respiratory chain</keyword>
<keyword evidence="9" id="KW-0520">NAD</keyword>
<dbReference type="EC" id="7.1.1.2" evidence="9"/>
<geneLocation type="mitochondrion" evidence="10"/>
<keyword evidence="9" id="KW-0249">Electron transport</keyword>
<evidence type="ECO:0000256" key="9">
    <source>
        <dbReference type="RuleBase" id="RU003640"/>
    </source>
</evidence>
<name>A0A6B9WEG3_9ACAR</name>
<comment type="catalytic activity">
    <reaction evidence="8 9">
        <text>a ubiquinone + NADH + 5 H(+)(in) = a ubiquinol + NAD(+) + 4 H(+)(out)</text>
        <dbReference type="Rhea" id="RHEA:29091"/>
        <dbReference type="Rhea" id="RHEA-COMP:9565"/>
        <dbReference type="Rhea" id="RHEA-COMP:9566"/>
        <dbReference type="ChEBI" id="CHEBI:15378"/>
        <dbReference type="ChEBI" id="CHEBI:16389"/>
        <dbReference type="ChEBI" id="CHEBI:17976"/>
        <dbReference type="ChEBI" id="CHEBI:57540"/>
        <dbReference type="ChEBI" id="CHEBI:57945"/>
        <dbReference type="EC" id="7.1.1.2"/>
    </reaction>
</comment>
<keyword evidence="9" id="KW-0830">Ubiquinone</keyword>
<accession>A0A6B9WEG3</accession>
<dbReference type="GO" id="GO:0031966">
    <property type="term" value="C:mitochondrial membrane"/>
    <property type="evidence" value="ECO:0007669"/>
    <property type="project" value="UniProtKB-SubCell"/>
</dbReference>
<evidence type="ECO:0000256" key="6">
    <source>
        <dbReference type="ARBA" id="ARBA00022989"/>
    </source>
</evidence>
<feature type="transmembrane region" description="Helical" evidence="9">
    <location>
        <begin position="84"/>
        <end position="103"/>
    </location>
</feature>
<keyword evidence="6 9" id="KW-1133">Transmembrane helix</keyword>
<keyword evidence="7 9" id="KW-0472">Membrane</keyword>
<comment type="function">
    <text evidence="9">Core subunit of the mitochondrial membrane respiratory chain NADH dehydrogenase (Complex I) which catalyzes electron transfer from NADH through the respiratory chain, using ubiquinone as an electron acceptor. Essential for the catalytic activity of complex I.</text>
</comment>
<dbReference type="InterPro" id="IPR000440">
    <property type="entry name" value="NADH_UbQ/plastoQ_OxRdtase_su3"/>
</dbReference>
<keyword evidence="9 10" id="KW-0496">Mitochondrion</keyword>
<evidence type="ECO:0000256" key="3">
    <source>
        <dbReference type="ARBA" id="ARBA00021007"/>
    </source>
</evidence>
<feature type="transmembrane region" description="Helical" evidence="9">
    <location>
        <begin position="52"/>
        <end position="72"/>
    </location>
</feature>
<dbReference type="PANTHER" id="PTHR11058">
    <property type="entry name" value="NADH-UBIQUINONE OXIDOREDUCTASE CHAIN 3"/>
    <property type="match status" value="1"/>
</dbReference>
<evidence type="ECO:0000256" key="2">
    <source>
        <dbReference type="ARBA" id="ARBA00008472"/>
    </source>
</evidence>
<dbReference type="PANTHER" id="PTHR11058:SF9">
    <property type="entry name" value="NADH-UBIQUINONE OXIDOREDUCTASE CHAIN 3"/>
    <property type="match status" value="1"/>
</dbReference>
<evidence type="ECO:0000313" key="10">
    <source>
        <dbReference type="EMBL" id="QHQ98528.1"/>
    </source>
</evidence>
<comment type="subcellular location">
    <subcellularLocation>
        <location evidence="1">Membrane</location>
    </subcellularLocation>
    <subcellularLocation>
        <location evidence="9">Mitochondrion membrane</location>
        <topology evidence="9">Multi-pass membrane protein</topology>
    </subcellularLocation>
</comment>